<dbReference type="EMBL" id="QLNT01000013">
    <property type="protein sequence ID" value="KAF3068607.1"/>
    <property type="molecule type" value="Genomic_DNA"/>
</dbReference>
<feature type="region of interest" description="Disordered" evidence="1">
    <location>
        <begin position="1"/>
        <end position="32"/>
    </location>
</feature>
<accession>A0A9P4XCX4</accession>
<proteinExistence type="predicted"/>
<reference evidence="2 3" key="1">
    <citation type="submission" date="2018-06" db="EMBL/GenBank/DDBJ databases">
        <title>Genome analysis of cellulolytic fungus Trichoderma lentiforme CFAM-422.</title>
        <authorList>
            <person name="Steindorff A.S."/>
            <person name="Formighieri E.F."/>
            <person name="Midorikawa G.E.O."/>
            <person name="Tamietti M.S."/>
            <person name="Ramos E.Z."/>
            <person name="Silva A.S."/>
            <person name="Bon E.P.S."/>
            <person name="Mendes T.D."/>
            <person name="Damaso M.C.T."/>
            <person name="Favaro L.C.L."/>
        </authorList>
    </citation>
    <scope>NUCLEOTIDE SEQUENCE [LARGE SCALE GENOMIC DNA]</scope>
    <source>
        <strain evidence="2 3">CFAM-422</strain>
    </source>
</reference>
<sequence length="145" mass="15098">MRGRDWRLVGSEARTSSPLETGPSSVSDIRGGTKALQGPVASSGCGMDQRGYRRQPQASVSTLIRTGGLDALRCAVGLASSAAPHSLSSGSGPLMLAPAELELDACKRSVPDATYILYSNTALLSQLAAKNFTRVAKGHMDPDPI</sequence>
<dbReference type="Proteomes" id="UP000801864">
    <property type="component" value="Unassembled WGS sequence"/>
</dbReference>
<keyword evidence="3" id="KW-1185">Reference proteome</keyword>
<comment type="caution">
    <text evidence="2">The sequence shown here is derived from an EMBL/GenBank/DDBJ whole genome shotgun (WGS) entry which is preliminary data.</text>
</comment>
<gene>
    <name evidence="2" type="ORF">CFAM422_007905</name>
</gene>
<protein>
    <submittedName>
        <fullName evidence="2">Uncharacterized protein</fullName>
    </submittedName>
</protein>
<name>A0A9P4XCX4_9HYPO</name>
<evidence type="ECO:0000256" key="1">
    <source>
        <dbReference type="SAM" id="MobiDB-lite"/>
    </source>
</evidence>
<evidence type="ECO:0000313" key="2">
    <source>
        <dbReference type="EMBL" id="KAF3068607.1"/>
    </source>
</evidence>
<evidence type="ECO:0000313" key="3">
    <source>
        <dbReference type="Proteomes" id="UP000801864"/>
    </source>
</evidence>
<organism evidence="2 3">
    <name type="scientific">Trichoderma lentiforme</name>
    <dbReference type="NCBI Taxonomy" id="1567552"/>
    <lineage>
        <taxon>Eukaryota</taxon>
        <taxon>Fungi</taxon>
        <taxon>Dikarya</taxon>
        <taxon>Ascomycota</taxon>
        <taxon>Pezizomycotina</taxon>
        <taxon>Sordariomycetes</taxon>
        <taxon>Hypocreomycetidae</taxon>
        <taxon>Hypocreales</taxon>
        <taxon>Hypocreaceae</taxon>
        <taxon>Trichoderma</taxon>
    </lineage>
</organism>
<feature type="compositionally biased region" description="Polar residues" evidence="1">
    <location>
        <begin position="13"/>
        <end position="27"/>
    </location>
</feature>
<dbReference type="AlphaFoldDB" id="A0A9P4XCX4"/>